<keyword evidence="4" id="KW-1185">Reference proteome</keyword>
<feature type="repeat" description="TPR" evidence="1">
    <location>
        <begin position="96"/>
        <end position="129"/>
    </location>
</feature>
<dbReference type="EMBL" id="JANBPT010000159">
    <property type="protein sequence ID" value="KAJ1926628.1"/>
    <property type="molecule type" value="Genomic_DNA"/>
</dbReference>
<accession>A0A9W8AFT0</accession>
<feature type="region of interest" description="Disordered" evidence="2">
    <location>
        <begin position="276"/>
        <end position="296"/>
    </location>
</feature>
<evidence type="ECO:0000256" key="2">
    <source>
        <dbReference type="SAM" id="MobiDB-lite"/>
    </source>
</evidence>
<dbReference type="PROSITE" id="PS50005">
    <property type="entry name" value="TPR"/>
    <property type="match status" value="1"/>
</dbReference>
<evidence type="ECO:0000313" key="4">
    <source>
        <dbReference type="Proteomes" id="UP001150569"/>
    </source>
</evidence>
<sequence length="690" mass="77307">MRHHTAFGAALTPQFTDLQALEHHVDALRQQPVTDNLLATEWLPIAQAYFREGEYIPAATYATQYIDWWQDRGSHHRNRHRQGASRIDNPPTDTVTEAYDVLWRSYEAQDQYAEAVFAYEKLLTIQEERVGGTVRRLREIVALYVKALTDSTGPREAQRYYRRCLAHIRTIRARISSGEEAAERAQWEKAFAEERMQYQQQQVESGMRDERWMSIMSIVGEEHARTRQTTVAGTLPALPTPGSSMPGTDEFTYVFEAVLEKHPTFPLQEGLFYVPDSLPSTSAPDGDPTSAEHDAAGDAATTGLSTRFPVLQRDHQLLYLEHLGATGQWARYVELVHDSVAGCCHDPQWLTGALELQAQFVRDAEAARRDDTEDTERSVRDSPVGGTTITTTTLSLNSARSSPRGETGPTSLLLDGGTHNLDPPLHISPLARVRYDNDLLVMTNCLVRLAFASRADPATLRILLDRYGRSVRSFRYTDDDVRADSGHDEDSEFDGVEAEADRQSQVGLQTWSLWRQEHTAWYLYLDTQLALIELQRRQQKPDGIALEKAEWGRLVATLQCQSLSARLARLPTALSAVTDPMQHGNDVDEFGEPGGIERGDLLSGLQASRFFLVTRLLLELSDAATYDLTASTMGEAKTTASTGRGAWRAPDTWVESALLCATCDRQPVLTQLGRWAYSALHLAVNLQFQM</sequence>
<organism evidence="3 4">
    <name type="scientific">Tieghemiomyces parasiticus</name>
    <dbReference type="NCBI Taxonomy" id="78921"/>
    <lineage>
        <taxon>Eukaryota</taxon>
        <taxon>Fungi</taxon>
        <taxon>Fungi incertae sedis</taxon>
        <taxon>Zoopagomycota</taxon>
        <taxon>Kickxellomycotina</taxon>
        <taxon>Dimargaritomycetes</taxon>
        <taxon>Dimargaritales</taxon>
        <taxon>Dimargaritaceae</taxon>
        <taxon>Tieghemiomyces</taxon>
    </lineage>
</organism>
<proteinExistence type="predicted"/>
<name>A0A9W8AFT0_9FUNG</name>
<protein>
    <submittedName>
        <fullName evidence="3">Uncharacterized protein</fullName>
    </submittedName>
</protein>
<dbReference type="AlphaFoldDB" id="A0A9W8AFT0"/>
<evidence type="ECO:0000256" key="1">
    <source>
        <dbReference type="PROSITE-ProRule" id="PRU00339"/>
    </source>
</evidence>
<keyword evidence="1" id="KW-0802">TPR repeat</keyword>
<evidence type="ECO:0000313" key="3">
    <source>
        <dbReference type="EMBL" id="KAJ1926628.1"/>
    </source>
</evidence>
<comment type="caution">
    <text evidence="3">The sequence shown here is derived from an EMBL/GenBank/DDBJ whole genome shotgun (WGS) entry which is preliminary data.</text>
</comment>
<dbReference type="Proteomes" id="UP001150569">
    <property type="component" value="Unassembled WGS sequence"/>
</dbReference>
<dbReference type="SUPFAM" id="SSF48452">
    <property type="entry name" value="TPR-like"/>
    <property type="match status" value="1"/>
</dbReference>
<feature type="region of interest" description="Disordered" evidence="2">
    <location>
        <begin position="365"/>
        <end position="417"/>
    </location>
</feature>
<gene>
    <name evidence="3" type="ORF">IWQ60_003636</name>
</gene>
<feature type="compositionally biased region" description="Basic and acidic residues" evidence="2">
    <location>
        <begin position="365"/>
        <end position="380"/>
    </location>
</feature>
<dbReference type="InterPro" id="IPR019734">
    <property type="entry name" value="TPR_rpt"/>
</dbReference>
<dbReference type="InterPro" id="IPR011990">
    <property type="entry name" value="TPR-like_helical_dom_sf"/>
</dbReference>
<dbReference type="Gene3D" id="1.25.40.10">
    <property type="entry name" value="Tetratricopeptide repeat domain"/>
    <property type="match status" value="1"/>
</dbReference>
<reference evidence="3" key="1">
    <citation type="submission" date="2022-07" db="EMBL/GenBank/DDBJ databases">
        <title>Phylogenomic reconstructions and comparative analyses of Kickxellomycotina fungi.</title>
        <authorList>
            <person name="Reynolds N.K."/>
            <person name="Stajich J.E."/>
            <person name="Barry K."/>
            <person name="Grigoriev I.V."/>
            <person name="Crous P."/>
            <person name="Smith M.E."/>
        </authorList>
    </citation>
    <scope>NUCLEOTIDE SEQUENCE</scope>
    <source>
        <strain evidence="3">RSA 861</strain>
    </source>
</reference>